<dbReference type="CDD" id="cd17503">
    <property type="entry name" value="MFS_LmrB_MDR_like"/>
    <property type="match status" value="1"/>
</dbReference>
<dbReference type="Proteomes" id="UP000002043">
    <property type="component" value="Chromosome"/>
</dbReference>
<dbReference type="Gene3D" id="1.20.1720.10">
    <property type="entry name" value="Multidrug resistance protein D"/>
    <property type="match status" value="1"/>
</dbReference>
<keyword evidence="4 7" id="KW-0812">Transmembrane</keyword>
<feature type="transmembrane region" description="Helical" evidence="7">
    <location>
        <begin position="41"/>
        <end position="61"/>
    </location>
</feature>
<evidence type="ECO:0000256" key="4">
    <source>
        <dbReference type="ARBA" id="ARBA00022692"/>
    </source>
</evidence>
<proteinExistence type="predicted"/>
<dbReference type="Gene3D" id="1.20.1250.20">
    <property type="entry name" value="MFS general substrate transporter like domains"/>
    <property type="match status" value="1"/>
</dbReference>
<feature type="transmembrane region" description="Helical" evidence="7">
    <location>
        <begin position="386"/>
        <end position="408"/>
    </location>
</feature>
<dbReference type="AlphaFoldDB" id="D3SNK0"/>
<feature type="transmembrane region" description="Helical" evidence="7">
    <location>
        <begin position="356"/>
        <end position="379"/>
    </location>
</feature>
<keyword evidence="3" id="KW-1003">Cell membrane</keyword>
<evidence type="ECO:0000256" key="6">
    <source>
        <dbReference type="ARBA" id="ARBA00023136"/>
    </source>
</evidence>
<evidence type="ECO:0000313" key="10">
    <source>
        <dbReference type="Proteomes" id="UP000002043"/>
    </source>
</evidence>
<feature type="transmembrane region" description="Helical" evidence="7">
    <location>
        <begin position="102"/>
        <end position="123"/>
    </location>
</feature>
<accession>D3SNK0</accession>
<dbReference type="GO" id="GO:0005886">
    <property type="term" value="C:plasma membrane"/>
    <property type="evidence" value="ECO:0007669"/>
    <property type="project" value="UniProtKB-SubCell"/>
</dbReference>
<dbReference type="PANTHER" id="PTHR23501">
    <property type="entry name" value="MAJOR FACILITATOR SUPERFAMILY"/>
    <property type="match status" value="1"/>
</dbReference>
<feature type="transmembrane region" description="Helical" evidence="7">
    <location>
        <begin position="130"/>
        <end position="149"/>
    </location>
</feature>
<feature type="transmembrane region" description="Helical" evidence="7">
    <location>
        <begin position="161"/>
        <end position="181"/>
    </location>
</feature>
<dbReference type="STRING" id="638303.Thal_0100"/>
<feature type="transmembrane region" description="Helical" evidence="7">
    <location>
        <begin position="193"/>
        <end position="212"/>
    </location>
</feature>
<organism evidence="9 10">
    <name type="scientific">Thermocrinis albus (strain DSM 14484 / JCM 11386 / HI 11/12)</name>
    <dbReference type="NCBI Taxonomy" id="638303"/>
    <lineage>
        <taxon>Bacteria</taxon>
        <taxon>Pseudomonadati</taxon>
        <taxon>Aquificota</taxon>
        <taxon>Aquificia</taxon>
        <taxon>Aquificales</taxon>
        <taxon>Aquificaceae</taxon>
        <taxon>Thermocrinis</taxon>
    </lineage>
</organism>
<evidence type="ECO:0000256" key="2">
    <source>
        <dbReference type="ARBA" id="ARBA00022448"/>
    </source>
</evidence>
<feature type="transmembrane region" description="Helical" evidence="7">
    <location>
        <begin position="73"/>
        <end position="90"/>
    </location>
</feature>
<evidence type="ECO:0000256" key="1">
    <source>
        <dbReference type="ARBA" id="ARBA00004651"/>
    </source>
</evidence>
<feature type="transmembrane region" description="Helical" evidence="7">
    <location>
        <begin position="224"/>
        <end position="245"/>
    </location>
</feature>
<feature type="transmembrane region" description="Helical" evidence="7">
    <location>
        <begin position="299"/>
        <end position="320"/>
    </location>
</feature>
<dbReference type="GO" id="GO:0022857">
    <property type="term" value="F:transmembrane transporter activity"/>
    <property type="evidence" value="ECO:0007669"/>
    <property type="project" value="InterPro"/>
</dbReference>
<feature type="transmembrane region" description="Helical" evidence="7">
    <location>
        <begin position="5"/>
        <end position="29"/>
    </location>
</feature>
<dbReference type="NCBIfam" id="TIGR00711">
    <property type="entry name" value="efflux_EmrB"/>
    <property type="match status" value="1"/>
</dbReference>
<name>D3SNK0_THEAH</name>
<dbReference type="InterPro" id="IPR011701">
    <property type="entry name" value="MFS"/>
</dbReference>
<dbReference type="InterPro" id="IPR036259">
    <property type="entry name" value="MFS_trans_sf"/>
</dbReference>
<evidence type="ECO:0000256" key="3">
    <source>
        <dbReference type="ARBA" id="ARBA00022475"/>
    </source>
</evidence>
<keyword evidence="10" id="KW-1185">Reference proteome</keyword>
<dbReference type="PROSITE" id="PS50850">
    <property type="entry name" value="MFS"/>
    <property type="match status" value="1"/>
</dbReference>
<gene>
    <name evidence="9" type="ordered locus">Thal_0100</name>
</gene>
<dbReference type="Pfam" id="PF07690">
    <property type="entry name" value="MFS_1"/>
    <property type="match status" value="1"/>
</dbReference>
<dbReference type="EMBL" id="CP001931">
    <property type="protein sequence ID" value="ADC88737.1"/>
    <property type="molecule type" value="Genomic_DNA"/>
</dbReference>
<dbReference type="eggNOG" id="COG2814">
    <property type="taxonomic scope" value="Bacteria"/>
</dbReference>
<dbReference type="SUPFAM" id="SSF103473">
    <property type="entry name" value="MFS general substrate transporter"/>
    <property type="match status" value="1"/>
</dbReference>
<reference evidence="10" key="1">
    <citation type="journal article" date="2010" name="Stand. Genomic Sci.">
        <title>Complete genome sequence of Thermocrinis albus type strain (HI 11/12T).</title>
        <authorList>
            <person name="Wirth R."/>
            <person name="Sikorski J."/>
            <person name="Brambilla E."/>
            <person name="Misra M."/>
            <person name="Lapidus A."/>
            <person name="Copeland A."/>
            <person name="Nolan M."/>
            <person name="Lucas S."/>
            <person name="Chen F."/>
            <person name="Tice H."/>
            <person name="Cheng J.F."/>
            <person name="Han C."/>
            <person name="Detter J.C."/>
            <person name="Tapia R."/>
            <person name="Bruce D."/>
            <person name="Goodwin L."/>
            <person name="Pitluck S."/>
            <person name="Pati A."/>
            <person name="Anderson I."/>
            <person name="Ivanova N."/>
            <person name="Mavromatis K."/>
            <person name="Mikhailova N."/>
            <person name="Chen A."/>
            <person name="Palaniappan K."/>
            <person name="Bilek Y."/>
            <person name="Hader T."/>
            <person name="Land M."/>
            <person name="Hauser L."/>
            <person name="Chang Y.J."/>
            <person name="Jeffries C.D."/>
            <person name="Tindall B.J."/>
            <person name="Rohde M."/>
            <person name="Goker M."/>
            <person name="Bristow J."/>
            <person name="Eisen J.A."/>
            <person name="Markowitz V."/>
            <person name="Hugenholtz P."/>
            <person name="Kyrpides N.C."/>
            <person name="Klenk H.P."/>
        </authorList>
    </citation>
    <scope>NUCLEOTIDE SEQUENCE [LARGE SCALE GENOMIC DNA]</scope>
    <source>
        <strain evidence="10">DSM 14484 / JCM 11386 / HI 11/12</strain>
    </source>
</reference>
<evidence type="ECO:0000259" key="8">
    <source>
        <dbReference type="PROSITE" id="PS50850"/>
    </source>
</evidence>
<dbReference type="InterPro" id="IPR020846">
    <property type="entry name" value="MFS_dom"/>
</dbReference>
<dbReference type="RefSeq" id="WP_012991144.1">
    <property type="nucleotide sequence ID" value="NC_013894.1"/>
</dbReference>
<dbReference type="OrthoDB" id="102502at2"/>
<protein>
    <submittedName>
        <fullName evidence="9">Drug resistance transporter, EmrB/QacA subfamily</fullName>
    </submittedName>
</protein>
<sequence>MRENLLLTIIVMTGVFMAILDTTIVDIVVPRMMAPLSTDLYGVQWVVTSYMTAAATGIMLVEWLESYLGLKKVFLLGLVLFTSSSAYAGNSGSLAEMILARILQGFGEALIVVSAEAMLFTSYPPEKRGLAMGIYGLGVSFAPALGPTLGGWITEHLSWRWVFYINVPIGILNTFMATFFLREFPKTRHTRMNWFSFLFLSMGTVNLLVVLSKGQQMGWFSSDTIGYLTLLSILGFLLFLLWEIISHHKLVDPALFKIKEFLVSLLVYFLLLGFSMYQVFYILPLYFENLKGISTFHTGLHILPLALSIGISSPIAGAISDRKSDRLPLYVAVSLYLFSSFFLLPQLDLFTPTWKASLYLILLGIGMGFFFAPVTNLALKKLGDKVTVGVSLMHYVRFVGGSFGTAIATNDLQRFMWENFQRTTEIQNHQLVGHFLEELSGYFWLPQEKAQAFLYQVQSLYSYSDAFKETFLMAGVWGLLGSLPILYLLLDHIFTKVRLYRGRVPPAD</sequence>
<dbReference type="InterPro" id="IPR004638">
    <property type="entry name" value="EmrB-like"/>
</dbReference>
<feature type="domain" description="Major facilitator superfamily (MFS) profile" evidence="8">
    <location>
        <begin position="7"/>
        <end position="493"/>
    </location>
</feature>
<keyword evidence="2" id="KW-0813">Transport</keyword>
<evidence type="ECO:0000313" key="9">
    <source>
        <dbReference type="EMBL" id="ADC88737.1"/>
    </source>
</evidence>
<comment type="subcellular location">
    <subcellularLocation>
        <location evidence="1">Cell membrane</location>
        <topology evidence="1">Multi-pass membrane protein</topology>
    </subcellularLocation>
</comment>
<dbReference type="KEGG" id="tal:Thal_0100"/>
<keyword evidence="5 7" id="KW-1133">Transmembrane helix</keyword>
<evidence type="ECO:0000256" key="7">
    <source>
        <dbReference type="SAM" id="Phobius"/>
    </source>
</evidence>
<feature type="transmembrane region" description="Helical" evidence="7">
    <location>
        <begin position="471"/>
        <end position="490"/>
    </location>
</feature>
<dbReference type="PANTHER" id="PTHR23501:SF174">
    <property type="entry name" value="MULTIDRUG EXPORT PROTEIN EMRB-RELATED"/>
    <property type="match status" value="1"/>
</dbReference>
<dbReference type="HOGENOM" id="CLU_000960_28_0_0"/>
<evidence type="ECO:0000256" key="5">
    <source>
        <dbReference type="ARBA" id="ARBA00022989"/>
    </source>
</evidence>
<feature type="transmembrane region" description="Helical" evidence="7">
    <location>
        <begin position="265"/>
        <end position="287"/>
    </location>
</feature>
<feature type="transmembrane region" description="Helical" evidence="7">
    <location>
        <begin position="327"/>
        <end position="344"/>
    </location>
</feature>
<keyword evidence="6 7" id="KW-0472">Membrane</keyword>